<feature type="DNA-binding region" description="H-T-H motif" evidence="4">
    <location>
        <begin position="29"/>
        <end position="48"/>
    </location>
</feature>
<dbReference type="Pfam" id="PF00440">
    <property type="entry name" value="TetR_N"/>
    <property type="match status" value="1"/>
</dbReference>
<keyword evidence="7" id="KW-1185">Reference proteome</keyword>
<dbReference type="InterPro" id="IPR036271">
    <property type="entry name" value="Tet_transcr_reg_TetR-rel_C_sf"/>
</dbReference>
<evidence type="ECO:0000313" key="6">
    <source>
        <dbReference type="EMBL" id="GCE24819.1"/>
    </source>
</evidence>
<keyword evidence="2 4" id="KW-0238">DNA-binding</keyword>
<evidence type="ECO:0000256" key="3">
    <source>
        <dbReference type="ARBA" id="ARBA00023163"/>
    </source>
</evidence>
<evidence type="ECO:0000259" key="5">
    <source>
        <dbReference type="PROSITE" id="PS50977"/>
    </source>
</evidence>
<dbReference type="InterPro" id="IPR009057">
    <property type="entry name" value="Homeodomain-like_sf"/>
</dbReference>
<dbReference type="Gene3D" id="1.10.357.10">
    <property type="entry name" value="Tetracycline Repressor, domain 2"/>
    <property type="match status" value="1"/>
</dbReference>
<keyword evidence="3" id="KW-0804">Transcription</keyword>
<dbReference type="Proteomes" id="UP000287171">
    <property type="component" value="Unassembled WGS sequence"/>
</dbReference>
<dbReference type="SUPFAM" id="SSF46689">
    <property type="entry name" value="Homeodomain-like"/>
    <property type="match status" value="1"/>
</dbReference>
<accession>A0A402B0E7</accession>
<name>A0A402B0E7_9CHLR</name>
<dbReference type="AlphaFoldDB" id="A0A402B0E7"/>
<evidence type="ECO:0000256" key="1">
    <source>
        <dbReference type="ARBA" id="ARBA00023015"/>
    </source>
</evidence>
<evidence type="ECO:0000256" key="2">
    <source>
        <dbReference type="ARBA" id="ARBA00023125"/>
    </source>
</evidence>
<evidence type="ECO:0000313" key="7">
    <source>
        <dbReference type="Proteomes" id="UP000287171"/>
    </source>
</evidence>
<protein>
    <submittedName>
        <fullName evidence="6">TetR family transcriptional regulator</fullName>
    </submittedName>
</protein>
<dbReference type="Gene3D" id="1.10.10.60">
    <property type="entry name" value="Homeodomain-like"/>
    <property type="match status" value="1"/>
</dbReference>
<organism evidence="6 7">
    <name type="scientific">Dictyobacter alpinus</name>
    <dbReference type="NCBI Taxonomy" id="2014873"/>
    <lineage>
        <taxon>Bacteria</taxon>
        <taxon>Bacillati</taxon>
        <taxon>Chloroflexota</taxon>
        <taxon>Ktedonobacteria</taxon>
        <taxon>Ktedonobacterales</taxon>
        <taxon>Dictyobacteraceae</taxon>
        <taxon>Dictyobacter</taxon>
    </lineage>
</organism>
<sequence>MATRAGLDHKTIIDTAIRLIDADGLHEVTMATLASQLGVKTPTLYHYFTGLAGLRRDIALQGLKEAAKLLGDAVMGKAGDDAVYALAHSMRTFAKKHPGVYEVINQAPDPNDQTWLASGNEVVTIVRRALSAYALTPDDELHAVRMFRSVVHGCTSLEAIGGFGLPLDIDETFQRLLTMFLHDLHDRQINK</sequence>
<dbReference type="Pfam" id="PF13305">
    <property type="entry name" value="TetR_C_33"/>
    <property type="match status" value="1"/>
</dbReference>
<dbReference type="InterPro" id="IPR001647">
    <property type="entry name" value="HTH_TetR"/>
</dbReference>
<dbReference type="PROSITE" id="PS50977">
    <property type="entry name" value="HTH_TETR_2"/>
    <property type="match status" value="1"/>
</dbReference>
<dbReference type="SUPFAM" id="SSF48498">
    <property type="entry name" value="Tetracyclin repressor-like, C-terminal domain"/>
    <property type="match status" value="1"/>
</dbReference>
<dbReference type="GO" id="GO:0000976">
    <property type="term" value="F:transcription cis-regulatory region binding"/>
    <property type="evidence" value="ECO:0007669"/>
    <property type="project" value="TreeGrafter"/>
</dbReference>
<evidence type="ECO:0000256" key="4">
    <source>
        <dbReference type="PROSITE-ProRule" id="PRU00335"/>
    </source>
</evidence>
<comment type="caution">
    <text evidence="6">The sequence shown here is derived from an EMBL/GenBank/DDBJ whole genome shotgun (WGS) entry which is preliminary data.</text>
</comment>
<dbReference type="InterPro" id="IPR025996">
    <property type="entry name" value="MT1864/Rv1816-like_C"/>
</dbReference>
<dbReference type="PANTHER" id="PTHR30055">
    <property type="entry name" value="HTH-TYPE TRANSCRIPTIONAL REGULATOR RUTR"/>
    <property type="match status" value="1"/>
</dbReference>
<dbReference type="EMBL" id="BIFT01000001">
    <property type="protein sequence ID" value="GCE24819.1"/>
    <property type="molecule type" value="Genomic_DNA"/>
</dbReference>
<dbReference type="OrthoDB" id="71867at2"/>
<reference evidence="7" key="1">
    <citation type="submission" date="2018-12" db="EMBL/GenBank/DDBJ databases">
        <title>Tengunoibacter tsumagoiensis gen. nov., sp. nov., Dictyobacter kobayashii sp. nov., D. alpinus sp. nov., and D. joshuensis sp. nov. and description of Dictyobacteraceae fam. nov. within the order Ktedonobacterales isolated from Tengu-no-mugimeshi.</title>
        <authorList>
            <person name="Wang C.M."/>
            <person name="Zheng Y."/>
            <person name="Sakai Y."/>
            <person name="Toyoda A."/>
            <person name="Minakuchi Y."/>
            <person name="Abe K."/>
            <person name="Yokota A."/>
            <person name="Yabe S."/>
        </authorList>
    </citation>
    <scope>NUCLEOTIDE SEQUENCE [LARGE SCALE GENOMIC DNA]</scope>
    <source>
        <strain evidence="7">Uno16</strain>
    </source>
</reference>
<proteinExistence type="predicted"/>
<dbReference type="InterPro" id="IPR050109">
    <property type="entry name" value="HTH-type_TetR-like_transc_reg"/>
</dbReference>
<keyword evidence="1" id="KW-0805">Transcription regulation</keyword>
<dbReference type="PANTHER" id="PTHR30055:SF151">
    <property type="entry name" value="TRANSCRIPTIONAL REGULATORY PROTEIN"/>
    <property type="match status" value="1"/>
</dbReference>
<dbReference type="GO" id="GO:0003700">
    <property type="term" value="F:DNA-binding transcription factor activity"/>
    <property type="evidence" value="ECO:0007669"/>
    <property type="project" value="TreeGrafter"/>
</dbReference>
<feature type="domain" description="HTH tetR-type" evidence="5">
    <location>
        <begin position="6"/>
        <end position="66"/>
    </location>
</feature>
<gene>
    <name evidence="6" type="ORF">KDA_03030</name>
</gene>